<evidence type="ECO:0000256" key="1">
    <source>
        <dbReference type="ARBA" id="ARBA00004651"/>
    </source>
</evidence>
<evidence type="ECO:0000313" key="10">
    <source>
        <dbReference type="Proteomes" id="UP000030185"/>
    </source>
</evidence>
<dbReference type="AlphaFoldDB" id="A0A098LH24"/>
<evidence type="ECO:0000256" key="3">
    <source>
        <dbReference type="ARBA" id="ARBA00022475"/>
    </source>
</evidence>
<evidence type="ECO:0000256" key="2">
    <source>
        <dbReference type="ARBA" id="ARBA00009298"/>
    </source>
</evidence>
<gene>
    <name evidence="9" type="ORF">MYP_2958</name>
</gene>
<keyword evidence="4" id="KW-0812">Transmembrane</keyword>
<evidence type="ECO:0000256" key="7">
    <source>
        <dbReference type="SAM" id="MobiDB-lite"/>
    </source>
</evidence>
<keyword evidence="10" id="KW-1185">Reference proteome</keyword>
<sequence>MQGMLSGIGFIGGGMILKEKGDIQGIVTAASIWNTAAIGMCIGFGRVEISLMLCIVNFLTLVLLTPLSNKGYLDPKGGLFKETNPKGKLSDKEDEAI</sequence>
<dbReference type="eggNOG" id="COG1285">
    <property type="taxonomic scope" value="Bacteria"/>
</dbReference>
<accession>A0A098LH24</accession>
<keyword evidence="6" id="KW-0472">Membrane</keyword>
<evidence type="ECO:0000256" key="6">
    <source>
        <dbReference type="ARBA" id="ARBA00023136"/>
    </source>
</evidence>
<evidence type="ECO:0000256" key="4">
    <source>
        <dbReference type="ARBA" id="ARBA00022692"/>
    </source>
</evidence>
<dbReference type="EMBL" id="BBLT01000005">
    <property type="protein sequence ID" value="GAL85729.1"/>
    <property type="molecule type" value="Genomic_DNA"/>
</dbReference>
<proteinExistence type="inferred from homology"/>
<reference evidence="9 10" key="1">
    <citation type="submission" date="2014-09" db="EMBL/GenBank/DDBJ databases">
        <title>Sporocytophaga myxococcoides PG-01 genome sequencing.</title>
        <authorList>
            <person name="Liu L."/>
            <person name="Gao P.J."/>
            <person name="Chen G.J."/>
            <person name="Wang L.S."/>
        </authorList>
    </citation>
    <scope>NUCLEOTIDE SEQUENCE [LARGE SCALE GENOMIC DNA]</scope>
    <source>
        <strain evidence="9 10">PG-01</strain>
    </source>
</reference>
<evidence type="ECO:0000256" key="5">
    <source>
        <dbReference type="ARBA" id="ARBA00022989"/>
    </source>
</evidence>
<dbReference type="InterPro" id="IPR003416">
    <property type="entry name" value="MgtC/SapB/SrpB/YhiD_fam"/>
</dbReference>
<comment type="subcellular location">
    <subcellularLocation>
        <location evidence="1">Cell membrane</location>
        <topology evidence="1">Multi-pass membrane protein</topology>
    </subcellularLocation>
</comment>
<dbReference type="PANTHER" id="PTHR33778:SF1">
    <property type="entry name" value="MAGNESIUM TRANSPORTER YHID-RELATED"/>
    <property type="match status" value="1"/>
</dbReference>
<dbReference type="GO" id="GO:0005886">
    <property type="term" value="C:plasma membrane"/>
    <property type="evidence" value="ECO:0007669"/>
    <property type="project" value="UniProtKB-SubCell"/>
</dbReference>
<evidence type="ECO:0000259" key="8">
    <source>
        <dbReference type="Pfam" id="PF02308"/>
    </source>
</evidence>
<dbReference type="Pfam" id="PF02308">
    <property type="entry name" value="MgtC"/>
    <property type="match status" value="1"/>
</dbReference>
<dbReference type="PANTHER" id="PTHR33778">
    <property type="entry name" value="PROTEIN MGTC"/>
    <property type="match status" value="1"/>
</dbReference>
<evidence type="ECO:0000313" key="9">
    <source>
        <dbReference type="EMBL" id="GAL85729.1"/>
    </source>
</evidence>
<dbReference type="InterPro" id="IPR049177">
    <property type="entry name" value="MgtC_SapB_SrpB_YhiD_N"/>
</dbReference>
<protein>
    <submittedName>
        <fullName evidence="9">Magnesium transporter MgtC</fullName>
    </submittedName>
</protein>
<feature type="region of interest" description="Disordered" evidence="7">
    <location>
        <begin position="69"/>
        <end position="97"/>
    </location>
</feature>
<name>A0A098LH24_9BACT</name>
<feature type="domain" description="MgtC/SapB/SrpB/YhiD N-terminal" evidence="8">
    <location>
        <begin position="2"/>
        <end position="69"/>
    </location>
</feature>
<keyword evidence="5" id="KW-1133">Transmembrane helix</keyword>
<comment type="caution">
    <text evidence="9">The sequence shown here is derived from an EMBL/GenBank/DDBJ whole genome shotgun (WGS) entry which is preliminary data.</text>
</comment>
<keyword evidence="3" id="KW-1003">Cell membrane</keyword>
<comment type="similarity">
    <text evidence="2">Belongs to the MgtC/SapB family.</text>
</comment>
<dbReference type="Proteomes" id="UP000030185">
    <property type="component" value="Unassembled WGS sequence"/>
</dbReference>
<dbReference type="STRING" id="153721.MYP_2958"/>
<organism evidence="9 10">
    <name type="scientific">Sporocytophaga myxococcoides</name>
    <dbReference type="NCBI Taxonomy" id="153721"/>
    <lineage>
        <taxon>Bacteria</taxon>
        <taxon>Pseudomonadati</taxon>
        <taxon>Bacteroidota</taxon>
        <taxon>Cytophagia</taxon>
        <taxon>Cytophagales</taxon>
        <taxon>Cytophagaceae</taxon>
        <taxon>Sporocytophaga</taxon>
    </lineage>
</organism>